<keyword evidence="6" id="KW-0460">Magnesium</keyword>
<keyword evidence="4" id="KW-0547">Nucleotide-binding</keyword>
<proteinExistence type="inferred from homology"/>
<feature type="region of interest" description="Disordered" evidence="8">
    <location>
        <begin position="19"/>
        <end position="41"/>
    </location>
</feature>
<dbReference type="HOGENOM" id="CLU_2467349_0_0_5"/>
<dbReference type="GO" id="GO:0046872">
    <property type="term" value="F:metal ion binding"/>
    <property type="evidence" value="ECO:0007669"/>
    <property type="project" value="UniProtKB-KW"/>
</dbReference>
<dbReference type="PANTHER" id="PTHR43079:SF1">
    <property type="entry name" value="CADMIUM_ZINC-TRANSPORTING ATPASE HMA1, CHLOROPLASTIC-RELATED"/>
    <property type="match status" value="1"/>
</dbReference>
<evidence type="ECO:0000256" key="1">
    <source>
        <dbReference type="ARBA" id="ARBA00004141"/>
    </source>
</evidence>
<geneLocation type="plasmid" evidence="10 11">
    <name>pSmeSM11c</name>
</geneLocation>
<keyword evidence="3" id="KW-0479">Metal-binding</keyword>
<protein>
    <recommendedName>
        <fullName evidence="9">P-type ATPase A domain-containing protein</fullName>
    </recommendedName>
</protein>
<dbReference type="KEGG" id="smx:SM11_pC1158"/>
<keyword evidence="7" id="KW-1278">Translocase</keyword>
<evidence type="ECO:0000256" key="8">
    <source>
        <dbReference type="SAM" id="MobiDB-lite"/>
    </source>
</evidence>
<accession>F7XFA6</accession>
<evidence type="ECO:0000256" key="3">
    <source>
        <dbReference type="ARBA" id="ARBA00022723"/>
    </source>
</evidence>
<comment type="subcellular location">
    <subcellularLocation>
        <location evidence="1">Membrane</location>
        <topology evidence="1">Multi-pass membrane protein</topology>
    </subcellularLocation>
</comment>
<dbReference type="InterPro" id="IPR008250">
    <property type="entry name" value="ATPase_P-typ_transduc_dom_A_sf"/>
</dbReference>
<dbReference type="GO" id="GO:0016020">
    <property type="term" value="C:membrane"/>
    <property type="evidence" value="ECO:0007669"/>
    <property type="project" value="UniProtKB-SubCell"/>
</dbReference>
<evidence type="ECO:0000259" key="9">
    <source>
        <dbReference type="Pfam" id="PF00122"/>
    </source>
</evidence>
<evidence type="ECO:0000256" key="5">
    <source>
        <dbReference type="ARBA" id="ARBA00022840"/>
    </source>
</evidence>
<evidence type="ECO:0000256" key="6">
    <source>
        <dbReference type="ARBA" id="ARBA00022842"/>
    </source>
</evidence>
<dbReference type="InterPro" id="IPR059000">
    <property type="entry name" value="ATPase_P-type_domA"/>
</dbReference>
<dbReference type="PATRIC" id="fig|707241.3.peg.5092"/>
<dbReference type="Gene3D" id="2.70.150.10">
    <property type="entry name" value="Calcium-transporting ATPase, cytoplasmic transduction domain A"/>
    <property type="match status" value="1"/>
</dbReference>
<feature type="domain" description="P-type ATPase A" evidence="9">
    <location>
        <begin position="2"/>
        <end position="72"/>
    </location>
</feature>
<evidence type="ECO:0000313" key="10">
    <source>
        <dbReference type="EMBL" id="AEH82231.1"/>
    </source>
</evidence>
<dbReference type="EMBL" id="CP001831">
    <property type="protein sequence ID" value="AEH82231.1"/>
    <property type="molecule type" value="Genomic_DNA"/>
</dbReference>
<keyword evidence="5" id="KW-0067">ATP-binding</keyword>
<comment type="similarity">
    <text evidence="2">Belongs to the cation transport ATPase (P-type) (TC 3.A.3) family. Type IB subfamily.</text>
</comment>
<reference evidence="10 11" key="1">
    <citation type="journal article" date="2011" name="J. Biotechnol.">
        <title>The complete genome sequence of the dominant Sinorhizobium meliloti field isolate SM11 extends the S. meliloti pan-genome.</title>
        <authorList>
            <person name="Schneiker-Bekel S."/>
            <person name="Wibberg D."/>
            <person name="Bekel T."/>
            <person name="Blom J."/>
            <person name="Linke B."/>
            <person name="Neuweger H."/>
            <person name="Stiens M."/>
            <person name="Vorholter F.J."/>
            <person name="Weidner S."/>
            <person name="Goesmann A."/>
            <person name="Puhler A."/>
            <person name="Schluter A."/>
        </authorList>
    </citation>
    <scope>NUCLEOTIDE SEQUENCE [LARGE SCALE GENOMIC DNA]</scope>
    <source>
        <strain evidence="10 11">SM11</strain>
        <plasmid evidence="11">pSmeSM11c</plasmid>
    </source>
</reference>
<gene>
    <name evidence="10" type="ordered locus">SM11_pC1158</name>
</gene>
<dbReference type="Proteomes" id="UP000009045">
    <property type="component" value="Plasmid pSmeSM11c"/>
</dbReference>
<dbReference type="GO" id="GO:0005524">
    <property type="term" value="F:ATP binding"/>
    <property type="evidence" value="ECO:0007669"/>
    <property type="project" value="UniProtKB-KW"/>
</dbReference>
<evidence type="ECO:0000256" key="7">
    <source>
        <dbReference type="ARBA" id="ARBA00022967"/>
    </source>
</evidence>
<evidence type="ECO:0000256" key="4">
    <source>
        <dbReference type="ARBA" id="ARBA00022741"/>
    </source>
</evidence>
<dbReference type="Pfam" id="PF00122">
    <property type="entry name" value="E1-E2_ATPase"/>
    <property type="match status" value="1"/>
</dbReference>
<organism evidence="10 11">
    <name type="scientific">Sinorhizobium meliloti (strain SM11)</name>
    <dbReference type="NCBI Taxonomy" id="707241"/>
    <lineage>
        <taxon>Bacteria</taxon>
        <taxon>Pseudomonadati</taxon>
        <taxon>Pseudomonadota</taxon>
        <taxon>Alphaproteobacteria</taxon>
        <taxon>Hyphomicrobiales</taxon>
        <taxon>Rhizobiaceae</taxon>
        <taxon>Sinorhizobium/Ensifer group</taxon>
        <taxon>Sinorhizobium</taxon>
    </lineage>
</organism>
<dbReference type="AlphaFoldDB" id="F7XFA6"/>
<dbReference type="SUPFAM" id="SSF81653">
    <property type="entry name" value="Calcium ATPase, transduction domain A"/>
    <property type="match status" value="1"/>
</dbReference>
<evidence type="ECO:0000256" key="2">
    <source>
        <dbReference type="ARBA" id="ARBA00006024"/>
    </source>
</evidence>
<keyword evidence="10" id="KW-0614">Plasmid</keyword>
<evidence type="ECO:0000313" key="11">
    <source>
        <dbReference type="Proteomes" id="UP000009045"/>
    </source>
</evidence>
<name>F7XFA6_SINMM</name>
<sequence length="88" mass="8967">MIAAGERIPVDGCVVSGTSDLDRSVNGESEPISDSSGDAVEAGTLNLTGPLVLRATANARNSFLAEIMGLMEAAEGGRALSRCHPPRG</sequence>
<dbReference type="InterPro" id="IPR051949">
    <property type="entry name" value="Cation_Transport_ATPase"/>
</dbReference>
<dbReference type="PANTHER" id="PTHR43079">
    <property type="entry name" value="PROBABLE CADMIUM/ZINC-TRANSPORTING ATPASE HMA1"/>
    <property type="match status" value="1"/>
</dbReference>